<dbReference type="InterPro" id="IPR015797">
    <property type="entry name" value="NUDIX_hydrolase-like_dom_sf"/>
</dbReference>
<protein>
    <recommendedName>
        <fullName evidence="2">Nudix hydrolase domain-containing protein</fullName>
    </recommendedName>
</protein>
<evidence type="ECO:0000256" key="1">
    <source>
        <dbReference type="ARBA" id="ARBA00022801"/>
    </source>
</evidence>
<dbReference type="PANTHER" id="PTHR11839:SF1">
    <property type="entry name" value="ADP-SUGAR PYROPHOSPHATASE"/>
    <property type="match status" value="1"/>
</dbReference>
<dbReference type="AlphaFoldDB" id="A0A1B6C915"/>
<feature type="non-terminal residue" evidence="3">
    <location>
        <position position="1"/>
    </location>
</feature>
<proteinExistence type="predicted"/>
<evidence type="ECO:0000313" key="3">
    <source>
        <dbReference type="EMBL" id="JAS09819.1"/>
    </source>
</evidence>
<sequence length="191" mass="21204">VLYDTSWQSTMDSVNNNSNNISRMSQPVTGGTDRVSLLVFYNKPLYHECVVLLKQYNSNLNNYTIEMPTGVIEDNETPELSAVRILSEQTGYIGSVKTVGPSLSDTPCSSGQYSRIISMRVDGSDIKNSTVKSNFTHDTNGKILLIPVEELLDKLLAFTERDYRIDSKIDAFAIGLVKGKATKKNIRSCHS</sequence>
<accession>A0A1B6C915</accession>
<dbReference type="InterPro" id="IPR000086">
    <property type="entry name" value="NUDIX_hydrolase_dom"/>
</dbReference>
<dbReference type="Pfam" id="PF00293">
    <property type="entry name" value="NUDIX"/>
    <property type="match status" value="1"/>
</dbReference>
<keyword evidence="1" id="KW-0378">Hydrolase</keyword>
<feature type="domain" description="Nudix hydrolase" evidence="2">
    <location>
        <begin position="31"/>
        <end position="169"/>
    </location>
</feature>
<reference evidence="3" key="1">
    <citation type="submission" date="2015-12" db="EMBL/GenBank/DDBJ databases">
        <title>De novo transcriptome assembly of four potential Pierce s Disease insect vectors from Arizona vineyards.</title>
        <authorList>
            <person name="Tassone E.E."/>
        </authorList>
    </citation>
    <scope>NUCLEOTIDE SEQUENCE</scope>
</reference>
<dbReference type="GO" id="GO:0005634">
    <property type="term" value="C:nucleus"/>
    <property type="evidence" value="ECO:0007669"/>
    <property type="project" value="TreeGrafter"/>
</dbReference>
<dbReference type="PANTHER" id="PTHR11839">
    <property type="entry name" value="UDP/ADP-SUGAR PYROPHOSPHATASE"/>
    <property type="match status" value="1"/>
</dbReference>
<evidence type="ECO:0000259" key="2">
    <source>
        <dbReference type="PROSITE" id="PS51462"/>
    </source>
</evidence>
<dbReference type="SUPFAM" id="SSF55811">
    <property type="entry name" value="Nudix"/>
    <property type="match status" value="1"/>
</dbReference>
<dbReference type="EMBL" id="GEDC01027479">
    <property type="protein sequence ID" value="JAS09819.1"/>
    <property type="molecule type" value="Transcribed_RNA"/>
</dbReference>
<dbReference type="GO" id="GO:0019693">
    <property type="term" value="P:ribose phosphate metabolic process"/>
    <property type="evidence" value="ECO:0007669"/>
    <property type="project" value="TreeGrafter"/>
</dbReference>
<dbReference type="Gene3D" id="3.90.79.10">
    <property type="entry name" value="Nucleoside Triphosphate Pyrophosphohydrolase"/>
    <property type="match status" value="1"/>
</dbReference>
<dbReference type="GO" id="GO:0047631">
    <property type="term" value="F:ADP-ribose diphosphatase activity"/>
    <property type="evidence" value="ECO:0007669"/>
    <property type="project" value="TreeGrafter"/>
</dbReference>
<dbReference type="PROSITE" id="PS51462">
    <property type="entry name" value="NUDIX"/>
    <property type="match status" value="1"/>
</dbReference>
<dbReference type="GO" id="GO:0006753">
    <property type="term" value="P:nucleoside phosphate metabolic process"/>
    <property type="evidence" value="ECO:0007669"/>
    <property type="project" value="TreeGrafter"/>
</dbReference>
<name>A0A1B6C915_9HEMI</name>
<gene>
    <name evidence="3" type="ORF">g.3337</name>
</gene>
<organism evidence="3">
    <name type="scientific">Clastoptera arizonana</name>
    <name type="common">Arizona spittle bug</name>
    <dbReference type="NCBI Taxonomy" id="38151"/>
    <lineage>
        <taxon>Eukaryota</taxon>
        <taxon>Metazoa</taxon>
        <taxon>Ecdysozoa</taxon>
        <taxon>Arthropoda</taxon>
        <taxon>Hexapoda</taxon>
        <taxon>Insecta</taxon>
        <taxon>Pterygota</taxon>
        <taxon>Neoptera</taxon>
        <taxon>Paraneoptera</taxon>
        <taxon>Hemiptera</taxon>
        <taxon>Auchenorrhyncha</taxon>
        <taxon>Cercopoidea</taxon>
        <taxon>Clastopteridae</taxon>
        <taxon>Clastoptera</taxon>
    </lineage>
</organism>